<dbReference type="AlphaFoldDB" id="A0A4Y2EU94"/>
<evidence type="ECO:0000313" key="1">
    <source>
        <dbReference type="EMBL" id="GBM31879.1"/>
    </source>
</evidence>
<dbReference type="EMBL" id="BGPR01093669">
    <property type="protein sequence ID" value="GBM31879.1"/>
    <property type="molecule type" value="Genomic_DNA"/>
</dbReference>
<feature type="non-terminal residue" evidence="1">
    <location>
        <position position="1"/>
    </location>
</feature>
<sequence>LSREGPRNFELRSDDEGVILSGISSPTLPTTPAGGRLTTRYELRPYLTTRYFAAMGGQSHFSVLGTGFSSQERDAGSFSFC</sequence>
<keyword evidence="2" id="KW-1185">Reference proteome</keyword>
<proteinExistence type="predicted"/>
<reference evidence="1 2" key="1">
    <citation type="journal article" date="2019" name="Sci. Rep.">
        <title>Orb-weaving spider Araneus ventricosus genome elucidates the spidroin gene catalogue.</title>
        <authorList>
            <person name="Kono N."/>
            <person name="Nakamura H."/>
            <person name="Ohtoshi R."/>
            <person name="Moran D.A.P."/>
            <person name="Shinohara A."/>
            <person name="Yoshida Y."/>
            <person name="Fujiwara M."/>
            <person name="Mori M."/>
            <person name="Tomita M."/>
            <person name="Arakawa K."/>
        </authorList>
    </citation>
    <scope>NUCLEOTIDE SEQUENCE [LARGE SCALE GENOMIC DNA]</scope>
</reference>
<organism evidence="1 2">
    <name type="scientific">Araneus ventricosus</name>
    <name type="common">Orbweaver spider</name>
    <name type="synonym">Epeira ventricosa</name>
    <dbReference type="NCBI Taxonomy" id="182803"/>
    <lineage>
        <taxon>Eukaryota</taxon>
        <taxon>Metazoa</taxon>
        <taxon>Ecdysozoa</taxon>
        <taxon>Arthropoda</taxon>
        <taxon>Chelicerata</taxon>
        <taxon>Arachnida</taxon>
        <taxon>Araneae</taxon>
        <taxon>Araneomorphae</taxon>
        <taxon>Entelegynae</taxon>
        <taxon>Araneoidea</taxon>
        <taxon>Araneidae</taxon>
        <taxon>Araneus</taxon>
    </lineage>
</organism>
<comment type="caution">
    <text evidence="1">The sequence shown here is derived from an EMBL/GenBank/DDBJ whole genome shotgun (WGS) entry which is preliminary data.</text>
</comment>
<gene>
    <name evidence="1" type="ORF">AVEN_145103_1</name>
</gene>
<dbReference type="Proteomes" id="UP000499080">
    <property type="component" value="Unassembled WGS sequence"/>
</dbReference>
<protein>
    <submittedName>
        <fullName evidence="1">Uncharacterized protein</fullName>
    </submittedName>
</protein>
<accession>A0A4Y2EU94</accession>
<evidence type="ECO:0000313" key="2">
    <source>
        <dbReference type="Proteomes" id="UP000499080"/>
    </source>
</evidence>
<name>A0A4Y2EU94_ARAVE</name>